<dbReference type="NCBIfam" id="NF008183">
    <property type="entry name" value="PRK10933.1"/>
    <property type="match status" value="1"/>
</dbReference>
<dbReference type="FunFam" id="3.90.400.10:FF:000002">
    <property type="entry name" value="Sucrose isomerase"/>
    <property type="match status" value="1"/>
</dbReference>
<evidence type="ECO:0000313" key="5">
    <source>
        <dbReference type="EMBL" id="HIR54679.1"/>
    </source>
</evidence>
<dbReference type="Gene3D" id="3.20.20.80">
    <property type="entry name" value="Glycosidases"/>
    <property type="match status" value="1"/>
</dbReference>
<comment type="caution">
    <text evidence="5">The sequence shown here is derived from an EMBL/GenBank/DDBJ whole genome shotgun (WGS) entry which is preliminary data.</text>
</comment>
<dbReference type="SMART" id="SM00642">
    <property type="entry name" value="Aamy"/>
    <property type="match status" value="1"/>
</dbReference>
<dbReference type="AlphaFoldDB" id="A0A9D1DKX1"/>
<name>A0A9D1DKX1_9FIRM</name>
<dbReference type="CDD" id="cd11333">
    <property type="entry name" value="AmyAc_SI_OligoGlu_DGase"/>
    <property type="match status" value="1"/>
</dbReference>
<dbReference type="PANTHER" id="PTHR10357">
    <property type="entry name" value="ALPHA-AMYLASE FAMILY MEMBER"/>
    <property type="match status" value="1"/>
</dbReference>
<dbReference type="Pfam" id="PF16657">
    <property type="entry name" value="Malt_amylase_C"/>
    <property type="match status" value="1"/>
</dbReference>
<evidence type="ECO:0000256" key="3">
    <source>
        <dbReference type="ARBA" id="ARBA00023295"/>
    </source>
</evidence>
<dbReference type="InterPro" id="IPR006047">
    <property type="entry name" value="GH13_cat_dom"/>
</dbReference>
<dbReference type="InterPro" id="IPR045857">
    <property type="entry name" value="O16G_dom_2"/>
</dbReference>
<dbReference type="Gene3D" id="3.90.400.10">
    <property type="entry name" value="Oligo-1,6-glucosidase, Domain 2"/>
    <property type="match status" value="1"/>
</dbReference>
<keyword evidence="3" id="KW-0326">Glycosidase</keyword>
<evidence type="ECO:0000256" key="2">
    <source>
        <dbReference type="ARBA" id="ARBA00022801"/>
    </source>
</evidence>
<sequence length="558" mass="63871">MKQAWWKESVVYQVYPRSFQDSNGDGIGDLAGVTSRLDYLRELGVDVIWLSPFYRSPGGDNGYDISDYQAIEPCFGTMEDFDRMLAEAHARGIRVVVDLVVNHTSEMHPWFIESRSSRDNPKRDFYIWRDGKNGGPPNNWGSMFSGSAWTLDETTGQYYLHTFGTFQPDLNWDNPAVREEVFKMMRWWCDKGVDGFRMDTISMISKTPEMPDGELRPGSDFGDFGPYVYNGPNVHKYLREMREKVLRHYDLLTVGECSGLTVQEACQYANDDGTELNMAFHFEHMDLDGGESFKWNRNKIDLVELKALLTKWQKELDGKAWNSLYWCNHDQPRIVSRLGNDSTPELREKSAKAIALTIHMMQGTPYVYEGEELAMTNAPFGGLEDFRDIESINAYNELVGSGRMGSEEMLGFLRYKSRDNSRTPMQWDAGKNAGFSEGEPWIMVNPNYREINAAEQLSRPDSVFRFYQELIRLRHTHKLIVYGSYDLILPEDRQLFAYTRTLGDQRLLCVVNLSDEPAACEVPEEFAAAQKLIEVGQPSISGGRAELAPWDAFVLAIL</sequence>
<dbReference type="InterPro" id="IPR017853">
    <property type="entry name" value="GH"/>
</dbReference>
<dbReference type="SUPFAM" id="SSF51011">
    <property type="entry name" value="Glycosyl hydrolase domain"/>
    <property type="match status" value="1"/>
</dbReference>
<dbReference type="Gene3D" id="2.60.40.1180">
    <property type="entry name" value="Golgi alpha-mannosidase II"/>
    <property type="match status" value="1"/>
</dbReference>
<evidence type="ECO:0000313" key="6">
    <source>
        <dbReference type="Proteomes" id="UP000824238"/>
    </source>
</evidence>
<accession>A0A9D1DKX1</accession>
<reference evidence="5" key="2">
    <citation type="journal article" date="2021" name="PeerJ">
        <title>Extensive microbial diversity within the chicken gut microbiome revealed by metagenomics and culture.</title>
        <authorList>
            <person name="Gilroy R."/>
            <person name="Ravi A."/>
            <person name="Getino M."/>
            <person name="Pursley I."/>
            <person name="Horton D.L."/>
            <person name="Alikhan N.F."/>
            <person name="Baker D."/>
            <person name="Gharbi K."/>
            <person name="Hall N."/>
            <person name="Watson M."/>
            <person name="Adriaenssens E.M."/>
            <person name="Foster-Nyarko E."/>
            <person name="Jarju S."/>
            <person name="Secka A."/>
            <person name="Antonio M."/>
            <person name="Oren A."/>
            <person name="Chaudhuri R.R."/>
            <person name="La Ragione R."/>
            <person name="Hildebrand F."/>
            <person name="Pallen M.J."/>
        </authorList>
    </citation>
    <scope>NUCLEOTIDE SEQUENCE</scope>
    <source>
        <strain evidence="5">ChiGjej3B3-7149</strain>
    </source>
</reference>
<evidence type="ECO:0000256" key="1">
    <source>
        <dbReference type="ARBA" id="ARBA00008061"/>
    </source>
</evidence>
<keyword evidence="2" id="KW-0378">Hydrolase</keyword>
<organism evidence="5 6">
    <name type="scientific">Candidatus Scatomorpha intestinigallinarum</name>
    <dbReference type="NCBI Taxonomy" id="2840923"/>
    <lineage>
        <taxon>Bacteria</taxon>
        <taxon>Bacillati</taxon>
        <taxon>Bacillota</taxon>
        <taxon>Clostridia</taxon>
        <taxon>Eubacteriales</taxon>
        <taxon>Candidatus Scatomorpha</taxon>
    </lineage>
</organism>
<feature type="domain" description="Glycosyl hydrolase family 13 catalytic" evidence="4">
    <location>
        <begin position="13"/>
        <end position="422"/>
    </location>
</feature>
<dbReference type="InterPro" id="IPR032091">
    <property type="entry name" value="Malt_amylase-like_C"/>
</dbReference>
<proteinExistence type="inferred from homology"/>
<evidence type="ECO:0000259" key="4">
    <source>
        <dbReference type="SMART" id="SM00642"/>
    </source>
</evidence>
<reference evidence="5" key="1">
    <citation type="submission" date="2020-10" db="EMBL/GenBank/DDBJ databases">
        <authorList>
            <person name="Gilroy R."/>
        </authorList>
    </citation>
    <scope>NUCLEOTIDE SEQUENCE</scope>
    <source>
        <strain evidence="5">ChiGjej3B3-7149</strain>
    </source>
</reference>
<dbReference type="GO" id="GO:0009313">
    <property type="term" value="P:oligosaccharide catabolic process"/>
    <property type="evidence" value="ECO:0007669"/>
    <property type="project" value="TreeGrafter"/>
</dbReference>
<dbReference type="InterPro" id="IPR013780">
    <property type="entry name" value="Glyco_hydro_b"/>
</dbReference>
<gene>
    <name evidence="5" type="ORF">IAD36_03630</name>
</gene>
<dbReference type="PANTHER" id="PTHR10357:SF184">
    <property type="entry name" value="OLIGO-1,6-GLUCOSIDASE 1"/>
    <property type="match status" value="1"/>
</dbReference>
<comment type="similarity">
    <text evidence="1">Belongs to the glycosyl hydrolase 13 family.</text>
</comment>
<protein>
    <submittedName>
        <fullName evidence="5">Alpha-glucosidase</fullName>
    </submittedName>
</protein>
<dbReference type="EMBL" id="DVHH01000091">
    <property type="protein sequence ID" value="HIR54679.1"/>
    <property type="molecule type" value="Genomic_DNA"/>
</dbReference>
<dbReference type="FunFam" id="3.20.20.80:FF:000064">
    <property type="entry name" value="Oligo-1,6-glucosidase"/>
    <property type="match status" value="2"/>
</dbReference>
<dbReference type="SUPFAM" id="SSF51445">
    <property type="entry name" value="(Trans)glycosidases"/>
    <property type="match status" value="1"/>
</dbReference>
<dbReference type="Pfam" id="PF00128">
    <property type="entry name" value="Alpha-amylase"/>
    <property type="match status" value="1"/>
</dbReference>
<dbReference type="GO" id="GO:0004556">
    <property type="term" value="F:alpha-amylase activity"/>
    <property type="evidence" value="ECO:0007669"/>
    <property type="project" value="TreeGrafter"/>
</dbReference>
<dbReference type="Proteomes" id="UP000824238">
    <property type="component" value="Unassembled WGS sequence"/>
</dbReference>